<dbReference type="EMBL" id="JAWDID010000050">
    <property type="protein sequence ID" value="MDU0342861.1"/>
    <property type="molecule type" value="Genomic_DNA"/>
</dbReference>
<feature type="chain" id="PRO_5047533886" description="Lipoprotein" evidence="1">
    <location>
        <begin position="25"/>
        <end position="101"/>
    </location>
</feature>
<keyword evidence="1" id="KW-0732">Signal</keyword>
<dbReference type="PROSITE" id="PS51257">
    <property type="entry name" value="PROKAR_LIPOPROTEIN"/>
    <property type="match status" value="1"/>
</dbReference>
<evidence type="ECO:0008006" key="4">
    <source>
        <dbReference type="Google" id="ProtNLM"/>
    </source>
</evidence>
<name>A0ABU3SDV2_9HYPH</name>
<dbReference type="Proteomes" id="UP001254257">
    <property type="component" value="Unassembled WGS sequence"/>
</dbReference>
<gene>
    <name evidence="2" type="ORF">RKE40_23440</name>
</gene>
<comment type="caution">
    <text evidence="2">The sequence shown here is derived from an EMBL/GenBank/DDBJ whole genome shotgun (WGS) entry which is preliminary data.</text>
</comment>
<evidence type="ECO:0000313" key="2">
    <source>
        <dbReference type="EMBL" id="MDU0342861.1"/>
    </source>
</evidence>
<organism evidence="2 3">
    <name type="scientific">Bosea rubneri</name>
    <dbReference type="NCBI Taxonomy" id="3075434"/>
    <lineage>
        <taxon>Bacteria</taxon>
        <taxon>Pseudomonadati</taxon>
        <taxon>Pseudomonadota</taxon>
        <taxon>Alphaproteobacteria</taxon>
        <taxon>Hyphomicrobiales</taxon>
        <taxon>Boseaceae</taxon>
        <taxon>Bosea</taxon>
    </lineage>
</organism>
<dbReference type="RefSeq" id="WP_316020613.1">
    <property type="nucleotide sequence ID" value="NZ_JAWDID010000050.1"/>
</dbReference>
<feature type="signal peptide" evidence="1">
    <location>
        <begin position="1"/>
        <end position="24"/>
    </location>
</feature>
<proteinExistence type="predicted"/>
<evidence type="ECO:0000313" key="3">
    <source>
        <dbReference type="Proteomes" id="UP001254257"/>
    </source>
</evidence>
<keyword evidence="3" id="KW-1185">Reference proteome</keyword>
<evidence type="ECO:0000256" key="1">
    <source>
        <dbReference type="SAM" id="SignalP"/>
    </source>
</evidence>
<sequence length="101" mass="10659">MPALKPSLAALAACSLAGCVGVGAGPVPGTPEFTASRVSRAYDCGVGVDRGRIIAGLPREDRARFIAANASYAVKSYKAPRRCEASERAELQRELQARARR</sequence>
<protein>
    <recommendedName>
        <fullName evidence="4">Lipoprotein</fullName>
    </recommendedName>
</protein>
<reference evidence="2 3" key="1">
    <citation type="submission" date="2023-09" db="EMBL/GenBank/DDBJ databases">
        <title>Whole genome shotgun sequencing (WGS) of Bosea sp. ZW T0_25, isolated from stored onions (Allium cepa).</title>
        <authorList>
            <person name="Stoll D.A."/>
            <person name="Huch M."/>
        </authorList>
    </citation>
    <scope>NUCLEOTIDE SEQUENCE [LARGE SCALE GENOMIC DNA]</scope>
    <source>
        <strain evidence="2 3">ZW T0_25</strain>
    </source>
</reference>
<accession>A0ABU3SDV2</accession>